<feature type="compositionally biased region" description="Basic residues" evidence="1">
    <location>
        <begin position="22"/>
        <end position="42"/>
    </location>
</feature>
<sequence>MRKRIKINEMIRRQKLNWNKKRKVERLRRKQKQRSKAKRKRRAIENTNITIIKKRGKRK</sequence>
<organism evidence="2">
    <name type="scientific">marine sediment metagenome</name>
    <dbReference type="NCBI Taxonomy" id="412755"/>
    <lineage>
        <taxon>unclassified sequences</taxon>
        <taxon>metagenomes</taxon>
        <taxon>ecological metagenomes</taxon>
    </lineage>
</organism>
<evidence type="ECO:0000313" key="2">
    <source>
        <dbReference type="EMBL" id="GAI81077.1"/>
    </source>
</evidence>
<accession>X1RJZ4</accession>
<comment type="caution">
    <text evidence="2">The sequence shown here is derived from an EMBL/GenBank/DDBJ whole genome shotgun (WGS) entry which is preliminary data.</text>
</comment>
<evidence type="ECO:0000256" key="1">
    <source>
        <dbReference type="SAM" id="MobiDB-lite"/>
    </source>
</evidence>
<feature type="region of interest" description="Disordered" evidence="1">
    <location>
        <begin position="22"/>
        <end position="59"/>
    </location>
</feature>
<gene>
    <name evidence="2" type="ORF">S12H4_21148</name>
</gene>
<protein>
    <submittedName>
        <fullName evidence="2">Uncharacterized protein</fullName>
    </submittedName>
</protein>
<reference evidence="2" key="1">
    <citation type="journal article" date="2014" name="Front. Microbiol.">
        <title>High frequency of phylogenetically diverse reductive dehalogenase-homologous genes in deep subseafloor sedimentary metagenomes.</title>
        <authorList>
            <person name="Kawai M."/>
            <person name="Futagami T."/>
            <person name="Toyoda A."/>
            <person name="Takaki Y."/>
            <person name="Nishi S."/>
            <person name="Hori S."/>
            <person name="Arai W."/>
            <person name="Tsubouchi T."/>
            <person name="Morono Y."/>
            <person name="Uchiyama I."/>
            <person name="Ito T."/>
            <person name="Fujiyama A."/>
            <person name="Inagaki F."/>
            <person name="Takami H."/>
        </authorList>
    </citation>
    <scope>NUCLEOTIDE SEQUENCE</scope>
    <source>
        <strain evidence="2">Expedition CK06-06</strain>
    </source>
</reference>
<proteinExistence type="predicted"/>
<dbReference type="AlphaFoldDB" id="X1RJZ4"/>
<name>X1RJZ4_9ZZZZ</name>
<dbReference type="EMBL" id="BARW01010837">
    <property type="protein sequence ID" value="GAI81077.1"/>
    <property type="molecule type" value="Genomic_DNA"/>
</dbReference>